<sequence>MLLYGLTPDSVTYNLWIGAACNLGLIPSTLQLHDEMLRKDCLEAWLTNFRSRSIVLVAAASLSPGEELYDDSPDDFEGLDTLISHVANLAYCQLNVLHNNLLLPGENMKMKPLPY</sequence>
<protein>
    <submittedName>
        <fullName evidence="3">Uncharacterized protein</fullName>
    </submittedName>
</protein>
<gene>
    <name evidence="3" type="ORF">T459_32042</name>
</gene>
<comment type="caution">
    <text evidence="3">The sequence shown here is derived from an EMBL/GenBank/DDBJ whole genome shotgun (WGS) entry which is preliminary data.</text>
</comment>
<dbReference type="Proteomes" id="UP000222542">
    <property type="component" value="Unassembled WGS sequence"/>
</dbReference>
<dbReference type="Gramene" id="PHT64169">
    <property type="protein sequence ID" value="PHT64169"/>
    <property type="gene ID" value="T459_32042"/>
</dbReference>
<dbReference type="PROSITE" id="PS51375">
    <property type="entry name" value="PPR"/>
    <property type="match status" value="1"/>
</dbReference>
<reference evidence="3 4" key="1">
    <citation type="journal article" date="2014" name="Nat. Genet.">
        <title>Genome sequence of the hot pepper provides insights into the evolution of pungency in Capsicum species.</title>
        <authorList>
            <person name="Kim S."/>
            <person name="Park M."/>
            <person name="Yeom S.I."/>
            <person name="Kim Y.M."/>
            <person name="Lee J.M."/>
            <person name="Lee H.A."/>
            <person name="Seo E."/>
            <person name="Choi J."/>
            <person name="Cheong K."/>
            <person name="Kim K.T."/>
            <person name="Jung K."/>
            <person name="Lee G.W."/>
            <person name="Oh S.K."/>
            <person name="Bae C."/>
            <person name="Kim S.B."/>
            <person name="Lee H.Y."/>
            <person name="Kim S.Y."/>
            <person name="Kim M.S."/>
            <person name="Kang B.C."/>
            <person name="Jo Y.D."/>
            <person name="Yang H.B."/>
            <person name="Jeong H.J."/>
            <person name="Kang W.H."/>
            <person name="Kwon J.K."/>
            <person name="Shin C."/>
            <person name="Lim J.Y."/>
            <person name="Park J.H."/>
            <person name="Huh J.H."/>
            <person name="Kim J.S."/>
            <person name="Kim B.D."/>
            <person name="Cohen O."/>
            <person name="Paran I."/>
            <person name="Suh M.C."/>
            <person name="Lee S.B."/>
            <person name="Kim Y.K."/>
            <person name="Shin Y."/>
            <person name="Noh S.J."/>
            <person name="Park J."/>
            <person name="Seo Y.S."/>
            <person name="Kwon S.Y."/>
            <person name="Kim H.A."/>
            <person name="Park J.M."/>
            <person name="Kim H.J."/>
            <person name="Choi S.B."/>
            <person name="Bosland P.W."/>
            <person name="Reeves G."/>
            <person name="Jo S.H."/>
            <person name="Lee B.W."/>
            <person name="Cho H.T."/>
            <person name="Choi H.S."/>
            <person name="Lee M.S."/>
            <person name="Yu Y."/>
            <person name="Do Choi Y."/>
            <person name="Park B.S."/>
            <person name="van Deynze A."/>
            <person name="Ashrafi H."/>
            <person name="Hill T."/>
            <person name="Kim W.T."/>
            <person name="Pai H.S."/>
            <person name="Ahn H.K."/>
            <person name="Yeam I."/>
            <person name="Giovannoni J.J."/>
            <person name="Rose J.K."/>
            <person name="Sorensen I."/>
            <person name="Lee S.J."/>
            <person name="Kim R.W."/>
            <person name="Choi I.Y."/>
            <person name="Choi B.S."/>
            <person name="Lim J.S."/>
            <person name="Lee Y.H."/>
            <person name="Choi D."/>
        </authorList>
    </citation>
    <scope>NUCLEOTIDE SEQUENCE [LARGE SCALE GENOMIC DNA]</scope>
    <source>
        <strain evidence="4">cv. CM334</strain>
    </source>
</reference>
<dbReference type="Gene3D" id="1.25.40.10">
    <property type="entry name" value="Tetratricopeptide repeat domain"/>
    <property type="match status" value="1"/>
</dbReference>
<organism evidence="3 4">
    <name type="scientific">Capsicum annuum</name>
    <name type="common">Capsicum pepper</name>
    <dbReference type="NCBI Taxonomy" id="4072"/>
    <lineage>
        <taxon>Eukaryota</taxon>
        <taxon>Viridiplantae</taxon>
        <taxon>Streptophyta</taxon>
        <taxon>Embryophyta</taxon>
        <taxon>Tracheophyta</taxon>
        <taxon>Spermatophyta</taxon>
        <taxon>Magnoliopsida</taxon>
        <taxon>eudicotyledons</taxon>
        <taxon>Gunneridae</taxon>
        <taxon>Pentapetalae</taxon>
        <taxon>asterids</taxon>
        <taxon>lamiids</taxon>
        <taxon>Solanales</taxon>
        <taxon>Solanaceae</taxon>
        <taxon>Solanoideae</taxon>
        <taxon>Capsiceae</taxon>
        <taxon>Capsicum</taxon>
    </lineage>
</organism>
<evidence type="ECO:0000256" key="1">
    <source>
        <dbReference type="ARBA" id="ARBA00022737"/>
    </source>
</evidence>
<evidence type="ECO:0000313" key="3">
    <source>
        <dbReference type="EMBL" id="PHT64169.1"/>
    </source>
</evidence>
<keyword evidence="4" id="KW-1185">Reference proteome</keyword>
<dbReference type="InterPro" id="IPR002885">
    <property type="entry name" value="PPR_rpt"/>
</dbReference>
<evidence type="ECO:0000313" key="4">
    <source>
        <dbReference type="Proteomes" id="UP000222542"/>
    </source>
</evidence>
<reference evidence="3 4" key="2">
    <citation type="journal article" date="2017" name="Genome Biol.">
        <title>New reference genome sequences of hot pepper reveal the massive evolution of plant disease-resistance genes by retroduplication.</title>
        <authorList>
            <person name="Kim S."/>
            <person name="Park J."/>
            <person name="Yeom S.I."/>
            <person name="Kim Y.M."/>
            <person name="Seo E."/>
            <person name="Kim K.T."/>
            <person name="Kim M.S."/>
            <person name="Lee J.M."/>
            <person name="Cheong K."/>
            <person name="Shin H.S."/>
            <person name="Kim S.B."/>
            <person name="Han K."/>
            <person name="Lee J."/>
            <person name="Park M."/>
            <person name="Lee H.A."/>
            <person name="Lee H.Y."/>
            <person name="Lee Y."/>
            <person name="Oh S."/>
            <person name="Lee J.H."/>
            <person name="Choi E."/>
            <person name="Choi E."/>
            <person name="Lee S.E."/>
            <person name="Jeon J."/>
            <person name="Kim H."/>
            <person name="Choi G."/>
            <person name="Song H."/>
            <person name="Lee J."/>
            <person name="Lee S.C."/>
            <person name="Kwon J.K."/>
            <person name="Lee H.Y."/>
            <person name="Koo N."/>
            <person name="Hong Y."/>
            <person name="Kim R.W."/>
            <person name="Kang W.H."/>
            <person name="Huh J.H."/>
            <person name="Kang B.C."/>
            <person name="Yang T.J."/>
            <person name="Lee Y.H."/>
            <person name="Bennetzen J.L."/>
            <person name="Choi D."/>
        </authorList>
    </citation>
    <scope>NUCLEOTIDE SEQUENCE [LARGE SCALE GENOMIC DNA]</scope>
    <source>
        <strain evidence="4">cv. CM334</strain>
    </source>
</reference>
<dbReference type="EMBL" id="AYRZ02000018">
    <property type="protein sequence ID" value="PHT64169.1"/>
    <property type="molecule type" value="Genomic_DNA"/>
</dbReference>
<proteinExistence type="predicted"/>
<dbReference type="AlphaFoldDB" id="A0A2G2Y391"/>
<keyword evidence="1" id="KW-0677">Repeat</keyword>
<dbReference type="InterPro" id="IPR011990">
    <property type="entry name" value="TPR-like_helical_dom_sf"/>
</dbReference>
<feature type="repeat" description="PPR" evidence="2">
    <location>
        <begin position="9"/>
        <end position="43"/>
    </location>
</feature>
<name>A0A2G2Y391_CAPAN</name>
<evidence type="ECO:0000256" key="2">
    <source>
        <dbReference type="PROSITE-ProRule" id="PRU00708"/>
    </source>
</evidence>
<accession>A0A2G2Y391</accession>